<evidence type="ECO:0000313" key="2">
    <source>
        <dbReference type="Proteomes" id="UP000006591"/>
    </source>
</evidence>
<dbReference type="Gramene" id="ONIVA09G04320.1">
    <property type="protein sequence ID" value="ONIVA09G04320.1"/>
    <property type="gene ID" value="ONIVA09G04320"/>
</dbReference>
<dbReference type="HOGENOM" id="CLU_2889727_0_0_1"/>
<keyword evidence="2" id="KW-1185">Reference proteome</keyword>
<sequence length="63" mass="7304">MRSCSIRGVIRHHLAWLLLRINKHQKLIQSKMMSSQTQRHSITTALGRLDLAAQPRLDVRPPH</sequence>
<dbReference type="AlphaFoldDB" id="A0A0E0IHI7"/>
<reference evidence="1" key="1">
    <citation type="submission" date="2015-04" db="UniProtKB">
        <authorList>
            <consortium name="EnsemblPlants"/>
        </authorList>
    </citation>
    <scope>IDENTIFICATION</scope>
    <source>
        <strain evidence="1">SL10</strain>
    </source>
</reference>
<organism evidence="1">
    <name type="scientific">Oryza nivara</name>
    <name type="common">Indian wild rice</name>
    <name type="synonym">Oryza sativa f. spontanea</name>
    <dbReference type="NCBI Taxonomy" id="4536"/>
    <lineage>
        <taxon>Eukaryota</taxon>
        <taxon>Viridiplantae</taxon>
        <taxon>Streptophyta</taxon>
        <taxon>Embryophyta</taxon>
        <taxon>Tracheophyta</taxon>
        <taxon>Spermatophyta</taxon>
        <taxon>Magnoliopsida</taxon>
        <taxon>Liliopsida</taxon>
        <taxon>Poales</taxon>
        <taxon>Poaceae</taxon>
        <taxon>BOP clade</taxon>
        <taxon>Oryzoideae</taxon>
        <taxon>Oryzeae</taxon>
        <taxon>Oryzinae</taxon>
        <taxon>Oryza</taxon>
    </lineage>
</organism>
<evidence type="ECO:0000313" key="1">
    <source>
        <dbReference type="EnsemblPlants" id="ONIVA09G04320.1"/>
    </source>
</evidence>
<accession>A0A0E0IHI7</accession>
<proteinExistence type="predicted"/>
<dbReference type="Proteomes" id="UP000006591">
    <property type="component" value="Chromosome 9"/>
</dbReference>
<protein>
    <submittedName>
        <fullName evidence="1">Uncharacterized protein</fullName>
    </submittedName>
</protein>
<name>A0A0E0IHI7_ORYNI</name>
<dbReference type="EnsemblPlants" id="ONIVA09G04320.1">
    <property type="protein sequence ID" value="ONIVA09G04320.1"/>
    <property type="gene ID" value="ONIVA09G04320"/>
</dbReference>
<reference evidence="1" key="2">
    <citation type="submission" date="2018-04" db="EMBL/GenBank/DDBJ databases">
        <title>OnivRS2 (Oryza nivara Reference Sequence Version 2).</title>
        <authorList>
            <person name="Zhang J."/>
            <person name="Kudrna D."/>
            <person name="Lee S."/>
            <person name="Talag J."/>
            <person name="Rajasekar S."/>
            <person name="Welchert J."/>
            <person name="Hsing Y.-I."/>
            <person name="Wing R.A."/>
        </authorList>
    </citation>
    <scope>NUCLEOTIDE SEQUENCE [LARGE SCALE GENOMIC DNA]</scope>
    <source>
        <strain evidence="1">SL10</strain>
    </source>
</reference>